<dbReference type="EMBL" id="SRQM01000256">
    <property type="protein sequence ID" value="KAG6114688.1"/>
    <property type="molecule type" value="Genomic_DNA"/>
</dbReference>
<sequence>MSSPFAAASTTCLFAYFDIYQAKENHMGIGCGRHSVVSKDALAIIHDLVAHRHAQEDLRESSLLSSEMSSAPDPPLPTCAEKVLRVTMSEHEDSGKACDAYVYEWRDM</sequence>
<keyword evidence="2" id="KW-1185">Reference proteome</keyword>
<accession>A0A9P7TTY0</accession>
<evidence type="ECO:0000313" key="1">
    <source>
        <dbReference type="EMBL" id="KAG6114688.1"/>
    </source>
</evidence>
<comment type="caution">
    <text evidence="1">The sequence shown here is derived from an EMBL/GenBank/DDBJ whole genome shotgun (WGS) entry which is preliminary data.</text>
</comment>
<evidence type="ECO:0000313" key="2">
    <source>
        <dbReference type="Proteomes" id="UP000732380"/>
    </source>
</evidence>
<gene>
    <name evidence="1" type="ORF">E4U13_003260</name>
</gene>
<proteinExistence type="predicted"/>
<reference evidence="1 2" key="1">
    <citation type="journal article" date="2020" name="bioRxiv">
        <title>Whole genome comparisons of ergot fungi reveals the divergence and evolution of species within the genus Claviceps are the result of varying mechanisms driving genome evolution and host range expansion.</title>
        <authorList>
            <person name="Wyka S.A."/>
            <person name="Mondo S.J."/>
            <person name="Liu M."/>
            <person name="Dettman J."/>
            <person name="Nalam V."/>
            <person name="Broders K.D."/>
        </authorList>
    </citation>
    <scope>NUCLEOTIDE SEQUENCE [LARGE SCALE GENOMIC DNA]</scope>
    <source>
        <strain evidence="1 2">LM576</strain>
    </source>
</reference>
<protein>
    <submittedName>
        <fullName evidence="1">Uncharacterized protein</fullName>
    </submittedName>
</protein>
<organism evidence="1 2">
    <name type="scientific">Claviceps humidiphila</name>
    <dbReference type="NCBI Taxonomy" id="1294629"/>
    <lineage>
        <taxon>Eukaryota</taxon>
        <taxon>Fungi</taxon>
        <taxon>Dikarya</taxon>
        <taxon>Ascomycota</taxon>
        <taxon>Pezizomycotina</taxon>
        <taxon>Sordariomycetes</taxon>
        <taxon>Hypocreomycetidae</taxon>
        <taxon>Hypocreales</taxon>
        <taxon>Clavicipitaceae</taxon>
        <taxon>Claviceps</taxon>
    </lineage>
</organism>
<dbReference type="AlphaFoldDB" id="A0A9P7TTY0"/>
<name>A0A9P7TTY0_9HYPO</name>
<dbReference type="Proteomes" id="UP000732380">
    <property type="component" value="Unassembled WGS sequence"/>
</dbReference>